<keyword evidence="5" id="KW-0808">Transferase</keyword>
<evidence type="ECO:0000256" key="2">
    <source>
        <dbReference type="ARBA" id="ARBA00004141"/>
    </source>
</evidence>
<evidence type="ECO:0000313" key="15">
    <source>
        <dbReference type="EMBL" id="MFD1785665.1"/>
    </source>
</evidence>
<dbReference type="SMART" id="SM00388">
    <property type="entry name" value="HisKA"/>
    <property type="match status" value="1"/>
</dbReference>
<feature type="transmembrane region" description="Helical" evidence="13">
    <location>
        <begin position="54"/>
        <end position="82"/>
    </location>
</feature>
<dbReference type="Pfam" id="PF02518">
    <property type="entry name" value="HATPase_c"/>
    <property type="match status" value="1"/>
</dbReference>
<evidence type="ECO:0000256" key="11">
    <source>
        <dbReference type="ARBA" id="ARBA00023012"/>
    </source>
</evidence>
<comment type="caution">
    <text evidence="15">The sequence shown here is derived from an EMBL/GenBank/DDBJ whole genome shotgun (WGS) entry which is preliminary data.</text>
</comment>
<keyword evidence="9" id="KW-0067">ATP-binding</keyword>
<keyword evidence="11" id="KW-0902">Two-component regulatory system</keyword>
<dbReference type="Gene3D" id="1.20.120.620">
    <property type="entry name" value="Backbone structure of the membrane domain of e. Coli histidine kinase receptor kdpd"/>
    <property type="match status" value="1"/>
</dbReference>
<dbReference type="InterPro" id="IPR036890">
    <property type="entry name" value="HATPase_C_sf"/>
</dbReference>
<evidence type="ECO:0000256" key="1">
    <source>
        <dbReference type="ARBA" id="ARBA00000085"/>
    </source>
</evidence>
<dbReference type="InterPro" id="IPR025201">
    <property type="entry name" value="KdpD_TM"/>
</dbReference>
<evidence type="ECO:0000256" key="13">
    <source>
        <dbReference type="SAM" id="Phobius"/>
    </source>
</evidence>
<evidence type="ECO:0000256" key="9">
    <source>
        <dbReference type="ARBA" id="ARBA00022840"/>
    </source>
</evidence>
<dbReference type="RefSeq" id="WP_377281702.1">
    <property type="nucleotide sequence ID" value="NZ_JBHRSI010000004.1"/>
</dbReference>
<keyword evidence="7" id="KW-0547">Nucleotide-binding</keyword>
<evidence type="ECO:0000256" key="7">
    <source>
        <dbReference type="ARBA" id="ARBA00022741"/>
    </source>
</evidence>
<dbReference type="InterPro" id="IPR004358">
    <property type="entry name" value="Sig_transdc_His_kin-like_C"/>
</dbReference>
<keyword evidence="8" id="KW-0418">Kinase</keyword>
<evidence type="ECO:0000256" key="6">
    <source>
        <dbReference type="ARBA" id="ARBA00022692"/>
    </source>
</evidence>
<feature type="transmembrane region" description="Helical" evidence="13">
    <location>
        <begin position="94"/>
        <end position="118"/>
    </location>
</feature>
<dbReference type="SUPFAM" id="SSF55874">
    <property type="entry name" value="ATPase domain of HSP90 chaperone/DNA topoisomerase II/histidine kinase"/>
    <property type="match status" value="1"/>
</dbReference>
<dbReference type="EMBL" id="JBHUEY010000012">
    <property type="protein sequence ID" value="MFD1785665.1"/>
    <property type="molecule type" value="Genomic_DNA"/>
</dbReference>
<dbReference type="InterPro" id="IPR036097">
    <property type="entry name" value="HisK_dim/P_sf"/>
</dbReference>
<organism evidence="15 16">
    <name type="scientific">Phenylobacterium terrae</name>
    <dbReference type="NCBI Taxonomy" id="2665495"/>
    <lineage>
        <taxon>Bacteria</taxon>
        <taxon>Pseudomonadati</taxon>
        <taxon>Pseudomonadota</taxon>
        <taxon>Alphaproteobacteria</taxon>
        <taxon>Caulobacterales</taxon>
        <taxon>Caulobacteraceae</taxon>
        <taxon>Phenylobacterium</taxon>
    </lineage>
</organism>
<dbReference type="InterPro" id="IPR003594">
    <property type="entry name" value="HATPase_dom"/>
</dbReference>
<dbReference type="CDD" id="cd00082">
    <property type="entry name" value="HisKA"/>
    <property type="match status" value="1"/>
</dbReference>
<evidence type="ECO:0000259" key="14">
    <source>
        <dbReference type="PROSITE" id="PS50109"/>
    </source>
</evidence>
<evidence type="ECO:0000313" key="16">
    <source>
        <dbReference type="Proteomes" id="UP001597237"/>
    </source>
</evidence>
<keyword evidence="6 13" id="KW-0812">Transmembrane</keyword>
<name>A0ABW4N8P0_9CAUL</name>
<comment type="subcellular location">
    <subcellularLocation>
        <location evidence="2">Membrane</location>
        <topology evidence="2">Multi-pass membrane protein</topology>
    </subcellularLocation>
</comment>
<dbReference type="EC" id="2.7.13.3" evidence="3"/>
<dbReference type="Pfam" id="PF00512">
    <property type="entry name" value="HisKA"/>
    <property type="match status" value="1"/>
</dbReference>
<proteinExistence type="predicted"/>
<dbReference type="InterPro" id="IPR005467">
    <property type="entry name" value="His_kinase_dom"/>
</dbReference>
<feature type="transmembrane region" description="Helical" evidence="13">
    <location>
        <begin position="24"/>
        <end position="42"/>
    </location>
</feature>
<dbReference type="Pfam" id="PF13493">
    <property type="entry name" value="DUF4118"/>
    <property type="match status" value="1"/>
</dbReference>
<dbReference type="Gene3D" id="3.30.565.10">
    <property type="entry name" value="Histidine kinase-like ATPase, C-terminal domain"/>
    <property type="match status" value="1"/>
</dbReference>
<dbReference type="InterPro" id="IPR003661">
    <property type="entry name" value="HisK_dim/P_dom"/>
</dbReference>
<evidence type="ECO:0000256" key="12">
    <source>
        <dbReference type="ARBA" id="ARBA00023136"/>
    </source>
</evidence>
<keyword evidence="4" id="KW-0597">Phosphoprotein</keyword>
<sequence>MPTASPANRWRSPTGRSRGVRTRAYLTTLAVMAAANLVTFTARNELSGTNVVMILLFAVLIPAVAYGLGPAILAALAATISYNFFYLEPRFTFWILHPVDVLTFVVFFAVAIATGWLAGRVRDQVRQTALRAEAASALLDASRDLSAAGTSAEAAKALSEHASRLSGSPAVVLLKEGEGLELAAAPDGLSRLGQEAFKAAERAWTGDGAGAAGWHFSPLEGLRGRVGVVGLRTSPAAAGDQETLLGALLHQGGIAIERAELMATAAENDALRRADQLRIALLNSVSHDFRTPLATVLGSATTLMEFEGTLKPAVRRDLLASIAENANRINRYVADLLDMGRLESGALAPRRELADVRSVIGRAIGRVEDRMGRRRIRRDFAKDLSRVAIDERLLEQVIVNLLENAMAYAPGESEIVVSAFEDPAHVVLSVDDQGPGICASDLPQIFDRFRRVPQASDRGKGLGLGLAIAKGFVEAMGGRIAAVSPILEAGGARFVISLPKTRATPGDLL</sequence>
<gene>
    <name evidence="15" type="ORF">ACFSC0_19880</name>
</gene>
<dbReference type="Gene3D" id="3.30.450.40">
    <property type="match status" value="1"/>
</dbReference>
<comment type="catalytic activity">
    <reaction evidence="1">
        <text>ATP + protein L-histidine = ADP + protein N-phospho-L-histidine.</text>
        <dbReference type="EC" id="2.7.13.3"/>
    </reaction>
</comment>
<dbReference type="PROSITE" id="PS50109">
    <property type="entry name" value="HIS_KIN"/>
    <property type="match status" value="1"/>
</dbReference>
<feature type="domain" description="Histidine kinase" evidence="14">
    <location>
        <begin position="284"/>
        <end position="502"/>
    </location>
</feature>
<dbReference type="SUPFAM" id="SSF47384">
    <property type="entry name" value="Homodimeric domain of signal transducing histidine kinase"/>
    <property type="match status" value="1"/>
</dbReference>
<dbReference type="Gene3D" id="1.10.287.130">
    <property type="match status" value="1"/>
</dbReference>
<accession>A0ABW4N8P0</accession>
<evidence type="ECO:0000256" key="3">
    <source>
        <dbReference type="ARBA" id="ARBA00012438"/>
    </source>
</evidence>
<reference evidence="16" key="1">
    <citation type="journal article" date="2019" name="Int. J. Syst. Evol. Microbiol.">
        <title>The Global Catalogue of Microorganisms (GCM) 10K type strain sequencing project: providing services to taxonomists for standard genome sequencing and annotation.</title>
        <authorList>
            <consortium name="The Broad Institute Genomics Platform"/>
            <consortium name="The Broad Institute Genome Sequencing Center for Infectious Disease"/>
            <person name="Wu L."/>
            <person name="Ma J."/>
        </authorList>
    </citation>
    <scope>NUCLEOTIDE SEQUENCE [LARGE SCALE GENOMIC DNA]</scope>
    <source>
        <strain evidence="16">DFY28</strain>
    </source>
</reference>
<evidence type="ECO:0000256" key="4">
    <source>
        <dbReference type="ARBA" id="ARBA00022553"/>
    </source>
</evidence>
<dbReference type="SMART" id="SM00387">
    <property type="entry name" value="HATPase_c"/>
    <property type="match status" value="1"/>
</dbReference>
<evidence type="ECO:0000256" key="8">
    <source>
        <dbReference type="ARBA" id="ARBA00022777"/>
    </source>
</evidence>
<evidence type="ECO:0000256" key="5">
    <source>
        <dbReference type="ARBA" id="ARBA00022679"/>
    </source>
</evidence>
<protein>
    <recommendedName>
        <fullName evidence="3">histidine kinase</fullName>
        <ecNumber evidence="3">2.7.13.3</ecNumber>
    </recommendedName>
</protein>
<dbReference type="PANTHER" id="PTHR45569">
    <property type="entry name" value="SENSOR PROTEIN KDPD"/>
    <property type="match status" value="1"/>
</dbReference>
<keyword evidence="16" id="KW-1185">Reference proteome</keyword>
<dbReference type="PANTHER" id="PTHR45569:SF1">
    <property type="entry name" value="SENSOR PROTEIN KDPD"/>
    <property type="match status" value="1"/>
</dbReference>
<evidence type="ECO:0000256" key="10">
    <source>
        <dbReference type="ARBA" id="ARBA00022989"/>
    </source>
</evidence>
<keyword evidence="10 13" id="KW-1133">Transmembrane helix</keyword>
<dbReference type="InterPro" id="IPR029016">
    <property type="entry name" value="GAF-like_dom_sf"/>
</dbReference>
<dbReference type="InterPro" id="IPR052023">
    <property type="entry name" value="Histidine_kinase_KdpD"/>
</dbReference>
<dbReference type="Proteomes" id="UP001597237">
    <property type="component" value="Unassembled WGS sequence"/>
</dbReference>
<dbReference type="InterPro" id="IPR038318">
    <property type="entry name" value="KdpD_sf"/>
</dbReference>
<dbReference type="PRINTS" id="PR00344">
    <property type="entry name" value="BCTRLSENSOR"/>
</dbReference>
<keyword evidence="12 13" id="KW-0472">Membrane</keyword>